<evidence type="ECO:0008006" key="5">
    <source>
        <dbReference type="Google" id="ProtNLM"/>
    </source>
</evidence>
<feature type="transmembrane region" description="Helical" evidence="1">
    <location>
        <begin position="240"/>
        <end position="263"/>
    </location>
</feature>
<evidence type="ECO:0000256" key="1">
    <source>
        <dbReference type="SAM" id="Phobius"/>
    </source>
</evidence>
<keyword evidence="1" id="KW-1133">Transmembrane helix</keyword>
<gene>
    <name evidence="3" type="ORF">GYA27_01100</name>
</gene>
<feature type="transmembrane region" description="Helical" evidence="1">
    <location>
        <begin position="298"/>
        <end position="327"/>
    </location>
</feature>
<feature type="transmembrane region" description="Helical" evidence="1">
    <location>
        <begin position="212"/>
        <end position="234"/>
    </location>
</feature>
<evidence type="ECO:0000313" key="3">
    <source>
        <dbReference type="EMBL" id="NMB69788.1"/>
    </source>
</evidence>
<dbReference type="PROSITE" id="PS51354">
    <property type="entry name" value="GLUTAREDOXIN_2"/>
    <property type="match status" value="1"/>
</dbReference>
<feature type="transmembrane region" description="Helical" evidence="1">
    <location>
        <begin position="339"/>
        <end position="367"/>
    </location>
</feature>
<dbReference type="AlphaFoldDB" id="A0A7X9HGN5"/>
<protein>
    <recommendedName>
        <fullName evidence="5">Glutaredoxin domain-containing protein</fullName>
    </recommendedName>
</protein>
<feature type="transmembrane region" description="Helical" evidence="1">
    <location>
        <begin position="379"/>
        <end position="401"/>
    </location>
</feature>
<proteinExistence type="predicted"/>
<dbReference type="EMBL" id="JAAZNL010000012">
    <property type="protein sequence ID" value="NMB69788.1"/>
    <property type="molecule type" value="Genomic_DNA"/>
</dbReference>
<dbReference type="Proteomes" id="UP000526033">
    <property type="component" value="Unassembled WGS sequence"/>
</dbReference>
<evidence type="ECO:0000313" key="4">
    <source>
        <dbReference type="Proteomes" id="UP000526033"/>
    </source>
</evidence>
<keyword evidence="2" id="KW-0732">Signal</keyword>
<dbReference type="Gene3D" id="3.40.30.10">
    <property type="entry name" value="Glutaredoxin"/>
    <property type="match status" value="1"/>
</dbReference>
<dbReference type="SUPFAM" id="SSF52833">
    <property type="entry name" value="Thioredoxin-like"/>
    <property type="match status" value="1"/>
</dbReference>
<accession>A0A7X9HGN5</accession>
<sequence>MKNLVKFIFISILFLTVLTSTNSFSYAQETNDLNIHLFHSTTCPHCKAERKFLGKLLQNYPNVKLHEYDVDNKSNVKILIATAKRLNTSISAVPFLVIGEDYIVGYQSDDTTGVEIETKIKEALITHPVDIVGEIAAEAAKDKKPTQTTESNNRPVVGSIKVPFIGNVEISKLSLPTLTVLIGLLDGFNPCAMWVLLFLISLLIGMQDRKRMWILGGTFIGVSGLIYYMFMAAWLNVFLIIGYAAIVRYVIAVSAVAIGVYYLRRYMKNKDGGCETADYSKKQQIFDKAKKVVSQNNLAVAIVGIASLAIAVNVLELLCSAGLPAVYTKVLSMTQMPKIGYYLYLLGYVLFFMADDLIVFFVAMFTFKAIGIESKYSRYSQLVGGLVMLALGIVMLVNPALLTFGQ</sequence>
<keyword evidence="1" id="KW-0812">Transmembrane</keyword>
<keyword evidence="1" id="KW-0472">Membrane</keyword>
<feature type="transmembrane region" description="Helical" evidence="1">
    <location>
        <begin position="180"/>
        <end position="205"/>
    </location>
</feature>
<evidence type="ECO:0000256" key="2">
    <source>
        <dbReference type="SAM" id="SignalP"/>
    </source>
</evidence>
<dbReference type="InterPro" id="IPR036249">
    <property type="entry name" value="Thioredoxin-like_sf"/>
</dbReference>
<comment type="caution">
    <text evidence="3">The sequence shown here is derived from an EMBL/GenBank/DDBJ whole genome shotgun (WGS) entry which is preliminary data.</text>
</comment>
<feature type="chain" id="PRO_5031201331" description="Glutaredoxin domain-containing protein" evidence="2">
    <location>
        <begin position="28"/>
        <end position="406"/>
    </location>
</feature>
<feature type="signal peptide" evidence="2">
    <location>
        <begin position="1"/>
        <end position="27"/>
    </location>
</feature>
<organism evidence="3 4">
    <name type="scientific">candidate division WWE3 bacterium</name>
    <dbReference type="NCBI Taxonomy" id="2053526"/>
    <lineage>
        <taxon>Bacteria</taxon>
        <taxon>Katanobacteria</taxon>
    </lineage>
</organism>
<name>A0A7X9HGN5_UNCKA</name>
<reference evidence="3 4" key="1">
    <citation type="journal article" date="2020" name="Biotechnol. Biofuels">
        <title>New insights from the biogas microbiome by comprehensive genome-resolved metagenomics of nearly 1600 species originating from multiple anaerobic digesters.</title>
        <authorList>
            <person name="Campanaro S."/>
            <person name="Treu L."/>
            <person name="Rodriguez-R L.M."/>
            <person name="Kovalovszki A."/>
            <person name="Ziels R.M."/>
            <person name="Maus I."/>
            <person name="Zhu X."/>
            <person name="Kougias P.G."/>
            <person name="Basile A."/>
            <person name="Luo G."/>
            <person name="Schluter A."/>
            <person name="Konstantinidis K.T."/>
            <person name="Angelidaki I."/>
        </authorList>
    </citation>
    <scope>NUCLEOTIDE SEQUENCE [LARGE SCALE GENOMIC DNA]</scope>
    <source>
        <strain evidence="3">AS27yjCOA_165</strain>
    </source>
</reference>